<dbReference type="Gene3D" id="3.40.630.30">
    <property type="match status" value="1"/>
</dbReference>
<protein>
    <submittedName>
        <fullName evidence="4">GNAT family N-acetyltransferase</fullName>
    </submittedName>
</protein>
<dbReference type="Proteomes" id="UP001500190">
    <property type="component" value="Unassembled WGS sequence"/>
</dbReference>
<organism evidence="4 5">
    <name type="scientific">Kribbella karoonensis</name>
    <dbReference type="NCBI Taxonomy" id="324851"/>
    <lineage>
        <taxon>Bacteria</taxon>
        <taxon>Bacillati</taxon>
        <taxon>Actinomycetota</taxon>
        <taxon>Actinomycetes</taxon>
        <taxon>Propionibacteriales</taxon>
        <taxon>Kribbellaceae</taxon>
        <taxon>Kribbella</taxon>
    </lineage>
</organism>
<dbReference type="InterPro" id="IPR016181">
    <property type="entry name" value="Acyl_CoA_acyltransferase"/>
</dbReference>
<dbReference type="CDD" id="cd04301">
    <property type="entry name" value="NAT_SF"/>
    <property type="match status" value="2"/>
</dbReference>
<proteinExistence type="predicted"/>
<dbReference type="InterPro" id="IPR050680">
    <property type="entry name" value="YpeA/RimI_acetyltransf"/>
</dbReference>
<evidence type="ECO:0000259" key="3">
    <source>
        <dbReference type="PROSITE" id="PS51186"/>
    </source>
</evidence>
<keyword evidence="5" id="KW-1185">Reference proteome</keyword>
<feature type="domain" description="N-acetyltransferase" evidence="3">
    <location>
        <begin position="172"/>
        <end position="323"/>
    </location>
</feature>
<comment type="caution">
    <text evidence="4">The sequence shown here is derived from an EMBL/GenBank/DDBJ whole genome shotgun (WGS) entry which is preliminary data.</text>
</comment>
<dbReference type="PROSITE" id="PS51186">
    <property type="entry name" value="GNAT"/>
    <property type="match status" value="2"/>
</dbReference>
<evidence type="ECO:0000313" key="4">
    <source>
        <dbReference type="EMBL" id="GAA1577072.1"/>
    </source>
</evidence>
<evidence type="ECO:0000256" key="2">
    <source>
        <dbReference type="ARBA" id="ARBA00023315"/>
    </source>
</evidence>
<sequence>MNWPDGIAARPLTLDDVEAWAELHAAKERADQEGENFEAEDLAEELRLPGLDLARDSIALWADGRMIGYGIAHARESVVDVDRVRAEGTVHPQWRRRGLGTQLMRWLIGRTGELHLATHPDVPGYTTVGAVSTNVGAAAMMRDFGFEPVRYFFDMRRPLDQPVPAAQLPQALRLKPFDTAYEDALREAHFEAFSDHWGWTPPSVETWRSRNVGSRAFRGLQSYVVMDGDTVAAYVNCYEYEADTEVTGVRQLYIGQVGTRRAYRGRGLARAALAKVLAKGAEAGYQQAALGVDAENPTGALGLYEKLGFSTYQKYVNYQLALA</sequence>
<dbReference type="EMBL" id="BAAAND010000003">
    <property type="protein sequence ID" value="GAA1577072.1"/>
    <property type="molecule type" value="Genomic_DNA"/>
</dbReference>
<reference evidence="4 5" key="1">
    <citation type="journal article" date="2019" name="Int. J. Syst. Evol. Microbiol.">
        <title>The Global Catalogue of Microorganisms (GCM) 10K type strain sequencing project: providing services to taxonomists for standard genome sequencing and annotation.</title>
        <authorList>
            <consortium name="The Broad Institute Genomics Platform"/>
            <consortium name="The Broad Institute Genome Sequencing Center for Infectious Disease"/>
            <person name="Wu L."/>
            <person name="Ma J."/>
        </authorList>
    </citation>
    <scope>NUCLEOTIDE SEQUENCE [LARGE SCALE GENOMIC DNA]</scope>
    <source>
        <strain evidence="4 5">JCM 14304</strain>
    </source>
</reference>
<feature type="domain" description="N-acetyltransferase" evidence="3">
    <location>
        <begin position="7"/>
        <end position="164"/>
    </location>
</feature>
<evidence type="ECO:0000256" key="1">
    <source>
        <dbReference type="ARBA" id="ARBA00022679"/>
    </source>
</evidence>
<dbReference type="SUPFAM" id="SSF55729">
    <property type="entry name" value="Acyl-CoA N-acyltransferases (Nat)"/>
    <property type="match status" value="2"/>
</dbReference>
<dbReference type="PANTHER" id="PTHR43420">
    <property type="entry name" value="ACETYLTRANSFERASE"/>
    <property type="match status" value="1"/>
</dbReference>
<keyword evidence="2" id="KW-0012">Acyltransferase</keyword>
<gene>
    <name evidence="4" type="ORF">GCM10009742_20990</name>
</gene>
<keyword evidence="1" id="KW-0808">Transferase</keyword>
<dbReference type="Pfam" id="PF00583">
    <property type="entry name" value="Acetyltransf_1"/>
    <property type="match status" value="2"/>
</dbReference>
<dbReference type="InterPro" id="IPR000182">
    <property type="entry name" value="GNAT_dom"/>
</dbReference>
<evidence type="ECO:0000313" key="5">
    <source>
        <dbReference type="Proteomes" id="UP001500190"/>
    </source>
</evidence>
<accession>A0ABN2DGI8</accession>
<name>A0ABN2DGI8_9ACTN</name>
<dbReference type="RefSeq" id="WP_344189545.1">
    <property type="nucleotide sequence ID" value="NZ_BAAAND010000003.1"/>
</dbReference>